<organism evidence="1 2">
    <name type="scientific">Pseudomonas putida</name>
    <name type="common">Arthrobacter siderocapsulatus</name>
    <dbReference type="NCBI Taxonomy" id="303"/>
    <lineage>
        <taxon>Bacteria</taxon>
        <taxon>Pseudomonadati</taxon>
        <taxon>Pseudomonadota</taxon>
        <taxon>Gammaproteobacteria</taxon>
        <taxon>Pseudomonadales</taxon>
        <taxon>Pseudomonadaceae</taxon>
        <taxon>Pseudomonas</taxon>
    </lineage>
</organism>
<proteinExistence type="predicted"/>
<evidence type="ECO:0000313" key="2">
    <source>
        <dbReference type="Proteomes" id="UP000298551"/>
    </source>
</evidence>
<protein>
    <submittedName>
        <fullName evidence="1">Uncharacterized protein</fullName>
    </submittedName>
</protein>
<dbReference type="AlphaFoldDB" id="A0A4D6X984"/>
<accession>A0A4D6X984</accession>
<evidence type="ECO:0000313" key="1">
    <source>
        <dbReference type="EMBL" id="QCI13296.1"/>
    </source>
</evidence>
<dbReference type="EMBL" id="CP039371">
    <property type="protein sequence ID" value="QCI13296.1"/>
    <property type="molecule type" value="Genomic_DNA"/>
</dbReference>
<name>A0A4D6X984_PSEPU</name>
<gene>
    <name evidence="1" type="ORF">E6B08_18835</name>
</gene>
<reference evidence="2" key="1">
    <citation type="submission" date="2019-04" db="EMBL/GenBank/DDBJ databases">
        <title>Genome sequence of Pseudomonas putida 1290, an auxin catabolizing strain.</title>
        <authorList>
            <person name="Laird T.S."/>
            <person name="Leveau J.H.J."/>
        </authorList>
    </citation>
    <scope>NUCLEOTIDE SEQUENCE [LARGE SCALE GENOMIC DNA]</scope>
    <source>
        <strain evidence="2">1290</strain>
    </source>
</reference>
<dbReference type="Proteomes" id="UP000298551">
    <property type="component" value="Chromosome"/>
</dbReference>
<sequence length="112" mass="12096">MGIARYIAEKPSNHHTAGRHQNVTTADLRPGGIHLVNLQALAVAIQHDRHTCQDWSGEVDSQSAYTPSRGGRPLVGRQYARQKLGGVVIDTVPVTAAPPPAPAWTPDFSRVK</sequence>